<evidence type="ECO:0000313" key="2">
    <source>
        <dbReference type="Proteomes" id="UP000195967"/>
    </source>
</evidence>
<organism evidence="1 2">
    <name type="scientific">Campylobacter concisus</name>
    <dbReference type="NCBI Taxonomy" id="199"/>
    <lineage>
        <taxon>Bacteria</taxon>
        <taxon>Pseudomonadati</taxon>
        <taxon>Campylobacterota</taxon>
        <taxon>Epsilonproteobacteria</taxon>
        <taxon>Campylobacterales</taxon>
        <taxon>Campylobacteraceae</taxon>
        <taxon>Campylobacter</taxon>
    </lineage>
</organism>
<dbReference type="RefSeq" id="WP_087585391.1">
    <property type="nucleotide sequence ID" value="NZ_CABMKR010000021.1"/>
</dbReference>
<comment type="caution">
    <text evidence="1">The sequence shown here is derived from an EMBL/GenBank/DDBJ whole genome shotgun (WGS) entry which is preliminary data.</text>
</comment>
<dbReference type="EMBL" id="NDYO01000021">
    <property type="protein sequence ID" value="OUT09973.1"/>
    <property type="molecule type" value="Genomic_DNA"/>
</dbReference>
<sequence>MTTKEKIEVIRAYDNGEDIEYTNINSVVDEFWGNLLAPEFDFSRFKYRVKPNENFKTTFRLGDVVVYKSDVGYPTPDRYEITKILKDGYELDDTIIRSTEYCEKEFINERDVLWYFEVYDSCQGRWSIFDVGRLTIDEMTKEYAPYDDHIHNFRPFYTLGFSMRA</sequence>
<protein>
    <submittedName>
        <fullName evidence="1">Uncharacterized protein</fullName>
    </submittedName>
</protein>
<accession>A0A1Y5MRV7</accession>
<proteinExistence type="predicted"/>
<reference evidence="1 2" key="1">
    <citation type="submission" date="2017-04" db="EMBL/GenBank/DDBJ databases">
        <title>Complete genome of Campylobacter concisus ATCC 33237T and draft genomes for an additional eight well characterized C. concisus strains.</title>
        <authorList>
            <person name="Cornelius A.J."/>
            <person name="Miller W.G."/>
            <person name="Lastovica A.J."/>
            <person name="On S.L."/>
            <person name="French N.P."/>
            <person name="Vandenberg O."/>
            <person name="Biggs P.J."/>
        </authorList>
    </citation>
    <scope>NUCLEOTIDE SEQUENCE [LARGE SCALE GENOMIC DNA]</scope>
    <source>
        <strain evidence="1 2">Lasto28.99</strain>
    </source>
</reference>
<gene>
    <name evidence="1" type="ORF">B9N62_10200</name>
</gene>
<dbReference type="AlphaFoldDB" id="A0A1Y5MRV7"/>
<name>A0A1Y5MRV7_9BACT</name>
<dbReference type="Proteomes" id="UP000195967">
    <property type="component" value="Unassembled WGS sequence"/>
</dbReference>
<evidence type="ECO:0000313" key="1">
    <source>
        <dbReference type="EMBL" id="OUT09973.1"/>
    </source>
</evidence>